<keyword evidence="4" id="KW-0227">DNA damage</keyword>
<evidence type="ECO:0000256" key="8">
    <source>
        <dbReference type="ARBA" id="ARBA00023242"/>
    </source>
</evidence>
<evidence type="ECO:0000256" key="6">
    <source>
        <dbReference type="ARBA" id="ARBA00022833"/>
    </source>
</evidence>
<organism evidence="12 13">
    <name type="scientific">Caerostris extrusa</name>
    <name type="common">Bark spider</name>
    <name type="synonym">Caerostris bankana</name>
    <dbReference type="NCBI Taxonomy" id="172846"/>
    <lineage>
        <taxon>Eukaryota</taxon>
        <taxon>Metazoa</taxon>
        <taxon>Ecdysozoa</taxon>
        <taxon>Arthropoda</taxon>
        <taxon>Chelicerata</taxon>
        <taxon>Arachnida</taxon>
        <taxon>Araneae</taxon>
        <taxon>Araneomorphae</taxon>
        <taxon>Entelegynae</taxon>
        <taxon>Araneoidea</taxon>
        <taxon>Araneidae</taxon>
        <taxon>Caerostris</taxon>
    </lineage>
</organism>
<keyword evidence="6" id="KW-0862">Zinc</keyword>
<keyword evidence="5 10" id="KW-0863">Zinc-finger</keyword>
<keyword evidence="9" id="KW-0131">Cell cycle</keyword>
<dbReference type="EMBL" id="BPLR01003415">
    <property type="protein sequence ID" value="GIX84347.1"/>
    <property type="molecule type" value="Genomic_DNA"/>
</dbReference>
<dbReference type="Pfam" id="PF00097">
    <property type="entry name" value="zf-C3HC4"/>
    <property type="match status" value="1"/>
</dbReference>
<dbReference type="PROSITE" id="PS00518">
    <property type="entry name" value="ZF_RING_1"/>
    <property type="match status" value="1"/>
</dbReference>
<keyword evidence="13" id="KW-1185">Reference proteome</keyword>
<dbReference type="InterPro" id="IPR017907">
    <property type="entry name" value="Znf_RING_CS"/>
</dbReference>
<keyword evidence="2" id="KW-0479">Metal-binding</keyword>
<gene>
    <name evidence="12" type="primary">AVEN_149868_1</name>
    <name evidence="12" type="ORF">CEXT_643831</name>
</gene>
<evidence type="ECO:0000256" key="7">
    <source>
        <dbReference type="ARBA" id="ARBA00023204"/>
    </source>
</evidence>
<dbReference type="GO" id="GO:0004842">
    <property type="term" value="F:ubiquitin-protein transferase activity"/>
    <property type="evidence" value="ECO:0007669"/>
    <property type="project" value="TreeGrafter"/>
</dbReference>
<protein>
    <submittedName>
        <fullName evidence="12">RING-type domain-containing protein</fullName>
    </submittedName>
</protein>
<proteinExistence type="predicted"/>
<dbReference type="InterPro" id="IPR001841">
    <property type="entry name" value="Znf_RING"/>
</dbReference>
<dbReference type="PANTHER" id="PTHR13763:SF0">
    <property type="entry name" value="BREAST CANCER TYPE 1 SUSCEPTIBILITY PROTEIN"/>
    <property type="match status" value="1"/>
</dbReference>
<evidence type="ECO:0000256" key="4">
    <source>
        <dbReference type="ARBA" id="ARBA00022763"/>
    </source>
</evidence>
<accession>A0AAV4NHR2</accession>
<evidence type="ECO:0000256" key="5">
    <source>
        <dbReference type="ARBA" id="ARBA00022771"/>
    </source>
</evidence>
<evidence type="ECO:0000256" key="9">
    <source>
        <dbReference type="ARBA" id="ARBA00023306"/>
    </source>
</evidence>
<dbReference type="InterPro" id="IPR013083">
    <property type="entry name" value="Znf_RING/FYVE/PHD"/>
</dbReference>
<dbReference type="PANTHER" id="PTHR13763">
    <property type="entry name" value="BREAST CANCER TYPE 1 SUSCEPTIBILITY PROTEIN BRCA1"/>
    <property type="match status" value="1"/>
</dbReference>
<comment type="caution">
    <text evidence="12">The sequence shown here is derived from an EMBL/GenBank/DDBJ whole genome shotgun (WGS) entry which is preliminary data.</text>
</comment>
<dbReference type="GO" id="GO:0045944">
    <property type="term" value="P:positive regulation of transcription by RNA polymerase II"/>
    <property type="evidence" value="ECO:0007669"/>
    <property type="project" value="TreeGrafter"/>
</dbReference>
<evidence type="ECO:0000313" key="12">
    <source>
        <dbReference type="EMBL" id="GIX84347.1"/>
    </source>
</evidence>
<dbReference type="Gene3D" id="3.30.40.10">
    <property type="entry name" value="Zinc/RING finger domain, C3HC4 (zinc finger)"/>
    <property type="match status" value="1"/>
</dbReference>
<dbReference type="GO" id="GO:0008270">
    <property type="term" value="F:zinc ion binding"/>
    <property type="evidence" value="ECO:0007669"/>
    <property type="project" value="UniProtKB-KW"/>
</dbReference>
<keyword evidence="3" id="KW-0677">Repeat</keyword>
<dbReference type="SMART" id="SM00184">
    <property type="entry name" value="RING"/>
    <property type="match status" value="1"/>
</dbReference>
<dbReference type="GO" id="GO:0031436">
    <property type="term" value="C:BRCA1-BARD1 complex"/>
    <property type="evidence" value="ECO:0007669"/>
    <property type="project" value="TreeGrafter"/>
</dbReference>
<dbReference type="InterPro" id="IPR018957">
    <property type="entry name" value="Znf_C3HC4_RING-type"/>
</dbReference>
<keyword evidence="8" id="KW-0539">Nucleus</keyword>
<evidence type="ECO:0000256" key="3">
    <source>
        <dbReference type="ARBA" id="ARBA00022737"/>
    </source>
</evidence>
<dbReference type="InterPro" id="IPR031099">
    <property type="entry name" value="BRCA1-associated"/>
</dbReference>
<reference evidence="12 13" key="1">
    <citation type="submission" date="2021-06" db="EMBL/GenBank/DDBJ databases">
        <title>Caerostris extrusa draft genome.</title>
        <authorList>
            <person name="Kono N."/>
            <person name="Arakawa K."/>
        </authorList>
    </citation>
    <scope>NUCLEOTIDE SEQUENCE [LARGE SCALE GENOMIC DNA]</scope>
</reference>
<dbReference type="GO" id="GO:0000724">
    <property type="term" value="P:double-strand break repair via homologous recombination"/>
    <property type="evidence" value="ECO:0007669"/>
    <property type="project" value="TreeGrafter"/>
</dbReference>
<dbReference type="SUPFAM" id="SSF57850">
    <property type="entry name" value="RING/U-box"/>
    <property type="match status" value="1"/>
</dbReference>
<evidence type="ECO:0000313" key="13">
    <source>
        <dbReference type="Proteomes" id="UP001054945"/>
    </source>
</evidence>
<sequence>MENIVSCMNGILKTLECSICLELLKNPVSTGCGHFFCRFCISEVLHSNYRTPCPLCKKSFTRRGIQEAHQRKFAILAVKKLAEACGKYADIQCKYLFIFLNNPQVEVGNEKTISMPSFKSRNVSEKSKKASARKKESHLRKIFKMNLLGMIHLLLKQQLGTIMR</sequence>
<evidence type="ECO:0000256" key="2">
    <source>
        <dbReference type="ARBA" id="ARBA00022723"/>
    </source>
</evidence>
<evidence type="ECO:0000256" key="1">
    <source>
        <dbReference type="ARBA" id="ARBA00004123"/>
    </source>
</evidence>
<evidence type="ECO:0000256" key="10">
    <source>
        <dbReference type="PROSITE-ProRule" id="PRU00175"/>
    </source>
</evidence>
<evidence type="ECO:0000259" key="11">
    <source>
        <dbReference type="PROSITE" id="PS50089"/>
    </source>
</evidence>
<dbReference type="AlphaFoldDB" id="A0AAV4NHR2"/>
<name>A0AAV4NHR2_CAEEX</name>
<keyword evidence="7" id="KW-0234">DNA repair</keyword>
<feature type="domain" description="RING-type" evidence="11">
    <location>
        <begin position="17"/>
        <end position="57"/>
    </location>
</feature>
<dbReference type="PROSITE" id="PS50089">
    <property type="entry name" value="ZF_RING_2"/>
    <property type="match status" value="1"/>
</dbReference>
<dbReference type="Proteomes" id="UP001054945">
    <property type="component" value="Unassembled WGS sequence"/>
</dbReference>
<dbReference type="GO" id="GO:0070531">
    <property type="term" value="C:BRCA1-A complex"/>
    <property type="evidence" value="ECO:0007669"/>
    <property type="project" value="TreeGrafter"/>
</dbReference>
<comment type="subcellular location">
    <subcellularLocation>
        <location evidence="1">Nucleus</location>
    </subcellularLocation>
</comment>